<feature type="region of interest" description="Disordered" evidence="7">
    <location>
        <begin position="13"/>
        <end position="71"/>
    </location>
</feature>
<dbReference type="GO" id="GO:0005524">
    <property type="term" value="F:ATP binding"/>
    <property type="evidence" value="ECO:0007669"/>
    <property type="project" value="UniProtKB-KW"/>
</dbReference>
<dbReference type="FunFam" id="1.10.1420.10:FF:000042">
    <property type="entry name" value="DNA mismatch repair protein Msh1"/>
    <property type="match status" value="1"/>
</dbReference>
<evidence type="ECO:0000313" key="9">
    <source>
        <dbReference type="EMBL" id="KAJ2905041.1"/>
    </source>
</evidence>
<keyword evidence="2" id="KW-0547">Nucleotide-binding</keyword>
<feature type="region of interest" description="Disordered" evidence="7">
    <location>
        <begin position="571"/>
        <end position="592"/>
    </location>
</feature>
<dbReference type="InterPro" id="IPR045076">
    <property type="entry name" value="MutS"/>
</dbReference>
<dbReference type="SUPFAM" id="SSF48334">
    <property type="entry name" value="DNA repair protein MutS, domain III"/>
    <property type="match status" value="1"/>
</dbReference>
<dbReference type="GO" id="GO:0005634">
    <property type="term" value="C:nucleus"/>
    <property type="evidence" value="ECO:0007669"/>
    <property type="project" value="TreeGrafter"/>
</dbReference>
<dbReference type="Pfam" id="PF00488">
    <property type="entry name" value="MutS_V"/>
    <property type="match status" value="1"/>
</dbReference>
<dbReference type="InterPro" id="IPR036187">
    <property type="entry name" value="DNA_mismatch_repair_MutS_sf"/>
</dbReference>
<dbReference type="SUPFAM" id="SSF55271">
    <property type="entry name" value="DNA repair protein MutS, domain I"/>
    <property type="match status" value="1"/>
</dbReference>
<keyword evidence="6" id="KW-0234">DNA repair</keyword>
<keyword evidence="3" id="KW-0227">DNA damage</keyword>
<keyword evidence="5" id="KW-0238">DNA-binding</keyword>
<dbReference type="Pfam" id="PF05188">
    <property type="entry name" value="MutS_II"/>
    <property type="match status" value="1"/>
</dbReference>
<evidence type="ECO:0000256" key="2">
    <source>
        <dbReference type="ARBA" id="ARBA00022741"/>
    </source>
</evidence>
<dbReference type="InterPro" id="IPR007695">
    <property type="entry name" value="DNA_mismatch_repair_MutS-lik_N"/>
</dbReference>
<evidence type="ECO:0000256" key="3">
    <source>
        <dbReference type="ARBA" id="ARBA00022763"/>
    </source>
</evidence>
<dbReference type="InterPro" id="IPR017261">
    <property type="entry name" value="DNA_mismatch_repair_MutS/MSH"/>
</dbReference>
<dbReference type="Pfam" id="PF05192">
    <property type="entry name" value="MutS_III"/>
    <property type="match status" value="1"/>
</dbReference>
<dbReference type="InterPro" id="IPR027417">
    <property type="entry name" value="P-loop_NTPase"/>
</dbReference>
<dbReference type="FunFam" id="3.40.1170.10:FF:000010">
    <property type="entry name" value="DNA mismatch repair protein Msh1"/>
    <property type="match status" value="1"/>
</dbReference>
<dbReference type="InterPro" id="IPR000432">
    <property type="entry name" value="DNA_mismatch_repair_MutS_C"/>
</dbReference>
<evidence type="ECO:0000256" key="7">
    <source>
        <dbReference type="SAM" id="MobiDB-lite"/>
    </source>
</evidence>
<dbReference type="GO" id="GO:0030983">
    <property type="term" value="F:mismatched DNA binding"/>
    <property type="evidence" value="ECO:0007669"/>
    <property type="project" value="InterPro"/>
</dbReference>
<comment type="similarity">
    <text evidence="1">Belongs to the DNA mismatch repair MutS family.</text>
</comment>
<dbReference type="SUPFAM" id="SSF52540">
    <property type="entry name" value="P-loop containing nucleoside triphosphate hydrolases"/>
    <property type="match status" value="1"/>
</dbReference>
<accession>A0AAD5RVF7</accession>
<evidence type="ECO:0000256" key="5">
    <source>
        <dbReference type="ARBA" id="ARBA00023125"/>
    </source>
</evidence>
<dbReference type="PANTHER" id="PTHR11361">
    <property type="entry name" value="DNA MISMATCH REPAIR PROTEIN MUTS FAMILY MEMBER"/>
    <property type="match status" value="1"/>
</dbReference>
<dbReference type="EMBL" id="JAKWBI020000039">
    <property type="protein sequence ID" value="KAJ2905041.1"/>
    <property type="molecule type" value="Genomic_DNA"/>
</dbReference>
<dbReference type="FunFam" id="3.40.50.300:FF:001238">
    <property type="entry name" value="DNA mismatch repair protein"/>
    <property type="match status" value="1"/>
</dbReference>
<dbReference type="GO" id="GO:0006298">
    <property type="term" value="P:mismatch repair"/>
    <property type="evidence" value="ECO:0007669"/>
    <property type="project" value="InterPro"/>
</dbReference>
<comment type="caution">
    <text evidence="9">The sequence shown here is derived from an EMBL/GenBank/DDBJ whole genome shotgun (WGS) entry which is preliminary data.</text>
</comment>
<feature type="domain" description="DNA mismatch repair proteins mutS family" evidence="8">
    <location>
        <begin position="887"/>
        <end position="903"/>
    </location>
</feature>
<dbReference type="Gene3D" id="3.30.420.110">
    <property type="entry name" value="MutS, connector domain"/>
    <property type="match status" value="1"/>
</dbReference>
<keyword evidence="10" id="KW-1185">Reference proteome</keyword>
<evidence type="ECO:0000256" key="1">
    <source>
        <dbReference type="ARBA" id="ARBA00006271"/>
    </source>
</evidence>
<organism evidence="9 10">
    <name type="scientific">Zalerion maritima</name>
    <dbReference type="NCBI Taxonomy" id="339359"/>
    <lineage>
        <taxon>Eukaryota</taxon>
        <taxon>Fungi</taxon>
        <taxon>Dikarya</taxon>
        <taxon>Ascomycota</taxon>
        <taxon>Pezizomycotina</taxon>
        <taxon>Sordariomycetes</taxon>
        <taxon>Lulworthiomycetidae</taxon>
        <taxon>Lulworthiales</taxon>
        <taxon>Lulworthiaceae</taxon>
        <taxon>Zalerion</taxon>
    </lineage>
</organism>
<dbReference type="InterPro" id="IPR007696">
    <property type="entry name" value="DNA_mismatch_repair_MutS_core"/>
</dbReference>
<protein>
    <recommendedName>
        <fullName evidence="8">DNA mismatch repair proteins mutS family domain-containing protein</fullName>
    </recommendedName>
</protein>
<reference evidence="9" key="1">
    <citation type="submission" date="2022-07" db="EMBL/GenBank/DDBJ databases">
        <title>Draft genome sequence of Zalerion maritima ATCC 34329, a (micro)plastics degrading marine fungus.</title>
        <authorList>
            <person name="Paco A."/>
            <person name="Goncalves M.F.M."/>
            <person name="Rocha-Santos T.A.P."/>
            <person name="Alves A."/>
        </authorList>
    </citation>
    <scope>NUCLEOTIDE SEQUENCE</scope>
    <source>
        <strain evidence="9">ATCC 34329</strain>
    </source>
</reference>
<dbReference type="InterPro" id="IPR036678">
    <property type="entry name" value="MutS_con_dom_sf"/>
</dbReference>
<dbReference type="Pfam" id="PF01624">
    <property type="entry name" value="MutS_I"/>
    <property type="match status" value="1"/>
</dbReference>
<gene>
    <name evidence="9" type="ORF">MKZ38_006434</name>
</gene>
<sequence length="1006" mass="110271">MVLLAATAPRTTTQVRGKKTKTTISFEDLPQGPIPSPTEELEEAATTTTGANDTDEKSKKNTKAKKAEPEYPTVIQQARRNMDKLSNCILLTRVGGFYEMYFEHADDYAPLLNLKVAQKKTNARPVSMAGFPFFQLDRFLKTLVQDLNRSVAIAEEFPNDPSAKVKSGGLMHDRRVTRVITPGTLIDENFIDPYTSNYVLSIYISESDAGATVEGEDPSHSNALENEEDIVSALLPPPELTLGLAWLDLSTGQFYVQTCLSSSLSSVISRITPRELVLDKALESDAGNRLVSLLTEDRQLVAYSPKGDRVEPSDWTSVLETPISESVLESLSSAEVEAGNLLLNYVKDRLRGLSMKLQPPVRYQDMQIMAIDKSSMRALEIKQTMRDGVFRGSLLHAIRRTVTKGGARLLNEWLSAPSTSLNAISGRQDLVEIFLYVDDLRQTVLQLLKRCHDSQRLVQKFALGRGDPDDLLSLASTIYATEEMCIALKNAVSTMESGSVGAGELSPSSFSPTCINILVTKIRLTGPLQLARRIRDAIDQEGLETQHQLQDRETGAMLALAEEVVTTQGSGEDAAAVLPKKDPSKKKRQSGAASIREYYASDTEAWMMRPDASAALSRLHSKLRELAGEKMALEESLRKRFSAPTLTLKWTPMLGHICHVKGKDAKALPATPPPGEEVPIVVSSSRSTRSLHVSEWTTLGNRLDQVRIRIRAEENRVFSSLRQAVIRNLVPLRRNAAVLEEMDVAVGFAGLAEEQGLVRPILRNDPLVGHNIVGGRHPTVEKGLSEQGRSFVGNDCFVGSGSGQHGRSWLITGPNMAGKSTFLRQNALITILAQVGCFVPADFAEIGIVDAMFSRMGSADSLYHGQSTFMVEMMETAAILRNATPRSFVIMDEVGRGTQPEDGTAIAFACLHHLTTVNKCRSLFATHFHKITDLVCDAGLDVPTGGPVDMYCTDIEENEETGDFVYIHRLRKGINRRSHALKVAQVAGIPKAVLATASKIMADVCN</sequence>
<evidence type="ECO:0000256" key="6">
    <source>
        <dbReference type="ARBA" id="ARBA00023204"/>
    </source>
</evidence>
<dbReference type="InterPro" id="IPR016151">
    <property type="entry name" value="DNA_mismatch_repair_MutS_N"/>
</dbReference>
<name>A0AAD5RVF7_9PEZI</name>
<dbReference type="SMART" id="SM00534">
    <property type="entry name" value="MUTSac"/>
    <property type="match status" value="1"/>
</dbReference>
<evidence type="ECO:0000256" key="4">
    <source>
        <dbReference type="ARBA" id="ARBA00022840"/>
    </source>
</evidence>
<dbReference type="SUPFAM" id="SSF53150">
    <property type="entry name" value="DNA repair protein MutS, domain II"/>
    <property type="match status" value="1"/>
</dbReference>
<evidence type="ECO:0000259" key="8">
    <source>
        <dbReference type="PROSITE" id="PS00486"/>
    </source>
</evidence>
<dbReference type="PROSITE" id="PS00486">
    <property type="entry name" value="DNA_MISMATCH_REPAIR_2"/>
    <property type="match status" value="1"/>
</dbReference>
<dbReference type="AlphaFoldDB" id="A0AAD5RVF7"/>
<dbReference type="Gene3D" id="1.10.1420.10">
    <property type="match status" value="1"/>
</dbReference>
<keyword evidence="4" id="KW-0067">ATP-binding</keyword>
<proteinExistence type="inferred from homology"/>
<dbReference type="GO" id="GO:0005739">
    <property type="term" value="C:mitochondrion"/>
    <property type="evidence" value="ECO:0007669"/>
    <property type="project" value="TreeGrafter"/>
</dbReference>
<dbReference type="Gene3D" id="3.40.50.300">
    <property type="entry name" value="P-loop containing nucleotide triphosphate hydrolases"/>
    <property type="match status" value="1"/>
</dbReference>
<dbReference type="GO" id="GO:0140664">
    <property type="term" value="F:ATP-dependent DNA damage sensor activity"/>
    <property type="evidence" value="ECO:0007669"/>
    <property type="project" value="InterPro"/>
</dbReference>
<dbReference type="PIRSF" id="PIRSF037677">
    <property type="entry name" value="DNA_mis_repair_Msh6"/>
    <property type="match status" value="1"/>
</dbReference>
<evidence type="ECO:0000313" key="10">
    <source>
        <dbReference type="Proteomes" id="UP001201980"/>
    </source>
</evidence>
<dbReference type="SMART" id="SM00533">
    <property type="entry name" value="MUTSd"/>
    <property type="match status" value="1"/>
</dbReference>
<feature type="compositionally biased region" description="Basic and acidic residues" evidence="7">
    <location>
        <begin position="54"/>
        <end position="69"/>
    </location>
</feature>
<dbReference type="Gene3D" id="3.40.1170.10">
    <property type="entry name" value="DNA repair protein MutS, domain I"/>
    <property type="match status" value="1"/>
</dbReference>
<dbReference type="GO" id="GO:0043504">
    <property type="term" value="P:mitochondrial DNA repair"/>
    <property type="evidence" value="ECO:0007669"/>
    <property type="project" value="TreeGrafter"/>
</dbReference>
<dbReference type="PANTHER" id="PTHR11361:SF34">
    <property type="entry name" value="DNA MISMATCH REPAIR PROTEIN MSH1, MITOCHONDRIAL"/>
    <property type="match status" value="1"/>
</dbReference>
<dbReference type="InterPro" id="IPR007860">
    <property type="entry name" value="DNA_mmatch_repair_MutS_con_dom"/>
</dbReference>
<dbReference type="Proteomes" id="UP001201980">
    <property type="component" value="Unassembled WGS sequence"/>
</dbReference>